<organism evidence="4 5">
    <name type="scientific">Lutimaribacter pacificus</name>
    <dbReference type="NCBI Taxonomy" id="391948"/>
    <lineage>
        <taxon>Bacteria</taxon>
        <taxon>Pseudomonadati</taxon>
        <taxon>Pseudomonadota</taxon>
        <taxon>Alphaproteobacteria</taxon>
        <taxon>Rhodobacterales</taxon>
        <taxon>Roseobacteraceae</taxon>
        <taxon>Lutimaribacter</taxon>
    </lineage>
</organism>
<evidence type="ECO:0000259" key="3">
    <source>
        <dbReference type="Pfam" id="PF18899"/>
    </source>
</evidence>
<evidence type="ECO:0000313" key="5">
    <source>
        <dbReference type="Proteomes" id="UP000324252"/>
    </source>
</evidence>
<dbReference type="InterPro" id="IPR011089">
    <property type="entry name" value="GmrSD_C"/>
</dbReference>
<reference evidence="4 5" key="1">
    <citation type="submission" date="2016-11" db="EMBL/GenBank/DDBJ databases">
        <authorList>
            <person name="Varghese N."/>
            <person name="Submissions S."/>
        </authorList>
    </citation>
    <scope>NUCLEOTIDE SEQUENCE [LARGE SCALE GENOMIC DNA]</scope>
    <source>
        <strain evidence="4 5">DSM 29620</strain>
    </source>
</reference>
<dbReference type="Pfam" id="PF03235">
    <property type="entry name" value="GmrSD_N"/>
    <property type="match status" value="1"/>
</dbReference>
<feature type="domain" description="GmrSD restriction endonucleases C-terminal" evidence="2">
    <location>
        <begin position="414"/>
        <end position="549"/>
    </location>
</feature>
<feature type="domain" description="DUF5655" evidence="3">
    <location>
        <begin position="590"/>
        <end position="688"/>
    </location>
</feature>
<proteinExistence type="predicted"/>
<keyword evidence="5" id="KW-1185">Reference proteome</keyword>
<dbReference type="Pfam" id="PF18899">
    <property type="entry name" value="DUF5655"/>
    <property type="match status" value="1"/>
</dbReference>
<protein>
    <submittedName>
        <fullName evidence="4">Uncharacterized conserved protein, contains ParB-like and HNH nuclease domains</fullName>
    </submittedName>
</protein>
<name>A0A1H0GLC3_9RHOB</name>
<gene>
    <name evidence="4" type="ORF">SAMN05444142_102275</name>
</gene>
<dbReference type="OrthoDB" id="9798761at2"/>
<dbReference type="AlphaFoldDB" id="A0A1H0GLC3"/>
<feature type="domain" description="GmrSD restriction endonucleases N-terminal" evidence="1">
    <location>
        <begin position="9"/>
        <end position="222"/>
    </location>
</feature>
<dbReference type="InterPro" id="IPR004919">
    <property type="entry name" value="GmrSD_N"/>
</dbReference>
<sequence>MKATDANLLNFINSAPQFVIPIYQRTYSWTERECRQLWEDIRRAGRSGHIPVHFLGSVVYIEESLSNTSSRAPLLVIDGQQRLTSVTLLLAALSRKVGDDEPVDGFSFKKIRNRYLLDPDESGERAFKLLLSKTDRTTLNAVVSGDDLPEPHSVRVAENFKMFSRWLDQDDAAVSEVCSGLAKLMIVDVALSREHDNPQLIFESMNSTGKELSQADLIRNFVLMGLEPKLQTRLYEQYWRRMEEGFGQAAYASHFDGFMRNYLTVVTGSIPRLDDVYDAYKAYSQEQIGGGREVEDLVREVWEFSQYYGALVLGQEKDKALALGFRDLRELKVDVAYPFLLEVYKDYKTSALSADDFLEVVRLVEAYVFRRAICSVPTNSLNKTFATFGRELKKDRYLESVKAHMLNMKSYRRFPRDEEFIARIQDRDLYNFRSRTYWLRKFENFGRKERVEVDDYTIEHILPQNENLSTEWQAALGSDWAAVQEKWLHTLGNLTLTGYNSEYSDKSFAEKRDMAGGFKESPLRVNKGLGLLETWDEVAIKSRAQQLAQQAAEVWAAPSLSAEVLATYRTPTEEANGYTIEDHPHLTSGKMRDLFEQFRREVMALDPSVSEQFLKLYVAYKAETNFADVVPQAKALRISINIEPYELNDPRGMAVDVTDVGRWGNGNTEVKLTGHEDLPYVLGLVRQALDRQLGADEPA</sequence>
<dbReference type="Proteomes" id="UP000324252">
    <property type="component" value="Unassembled WGS sequence"/>
</dbReference>
<dbReference type="PANTHER" id="PTHR35149">
    <property type="entry name" value="SLL5132 PROTEIN"/>
    <property type="match status" value="1"/>
</dbReference>
<dbReference type="RefSeq" id="WP_149787943.1">
    <property type="nucleotide sequence ID" value="NZ_FNIO01000003.1"/>
</dbReference>
<evidence type="ECO:0000313" key="4">
    <source>
        <dbReference type="EMBL" id="SHJ89200.1"/>
    </source>
</evidence>
<evidence type="ECO:0000259" key="2">
    <source>
        <dbReference type="Pfam" id="PF07510"/>
    </source>
</evidence>
<accession>A0A1H0GLC3</accession>
<evidence type="ECO:0000259" key="1">
    <source>
        <dbReference type="Pfam" id="PF03235"/>
    </source>
</evidence>
<dbReference type="PANTHER" id="PTHR35149:SF2">
    <property type="entry name" value="DUF262 DOMAIN-CONTAINING PROTEIN"/>
    <property type="match status" value="1"/>
</dbReference>
<dbReference type="InterPro" id="IPR043714">
    <property type="entry name" value="DUF5655"/>
</dbReference>
<dbReference type="EMBL" id="FQZZ01000002">
    <property type="protein sequence ID" value="SHJ89200.1"/>
    <property type="molecule type" value="Genomic_DNA"/>
</dbReference>
<dbReference type="Pfam" id="PF07510">
    <property type="entry name" value="GmrSD_C"/>
    <property type="match status" value="1"/>
</dbReference>